<evidence type="ECO:0000313" key="9">
    <source>
        <dbReference type="Proteomes" id="UP000317638"/>
    </source>
</evidence>
<evidence type="ECO:0000259" key="6">
    <source>
        <dbReference type="Pfam" id="PF01782"/>
    </source>
</evidence>
<comment type="function">
    <text evidence="5">An accessory protein needed during the final step in the assembly of 30S ribosomal subunit, possibly for assembly of the head region. Essential for efficient processing of 16S rRNA. May be needed both before and after RbfA during the maturation of 16S rRNA. It has affinity for free ribosomal 30S subunits but not for 70S ribosomes.</text>
</comment>
<dbReference type="GO" id="GO:0005737">
    <property type="term" value="C:cytoplasm"/>
    <property type="evidence" value="ECO:0007669"/>
    <property type="project" value="UniProtKB-SubCell"/>
</dbReference>
<dbReference type="GO" id="GO:0005840">
    <property type="term" value="C:ribosome"/>
    <property type="evidence" value="ECO:0007669"/>
    <property type="project" value="InterPro"/>
</dbReference>
<dbReference type="InterPro" id="IPR011961">
    <property type="entry name" value="RimM"/>
</dbReference>
<dbReference type="InterPro" id="IPR036976">
    <property type="entry name" value="RimM_N_sf"/>
</dbReference>
<dbReference type="Proteomes" id="UP000317638">
    <property type="component" value="Unassembled WGS sequence"/>
</dbReference>
<dbReference type="EMBL" id="VKKG01000002">
    <property type="protein sequence ID" value="TRY19022.1"/>
    <property type="molecule type" value="Genomic_DNA"/>
</dbReference>
<dbReference type="Pfam" id="PF01782">
    <property type="entry name" value="RimM"/>
    <property type="match status" value="1"/>
</dbReference>
<evidence type="ECO:0000256" key="1">
    <source>
        <dbReference type="ARBA" id="ARBA00022490"/>
    </source>
</evidence>
<dbReference type="PANTHER" id="PTHR33692">
    <property type="entry name" value="RIBOSOME MATURATION FACTOR RIMM"/>
    <property type="match status" value="1"/>
</dbReference>
<dbReference type="Pfam" id="PF24986">
    <property type="entry name" value="PRC_RimM"/>
    <property type="match status" value="1"/>
</dbReference>
<keyword evidence="1 5" id="KW-0963">Cytoplasm</keyword>
<comment type="subunit">
    <text evidence="5">Binds ribosomal protein uS19.</text>
</comment>
<organism evidence="8 9">
    <name type="scientific">Tessaracoccus rhinocerotis</name>
    <dbReference type="NCBI Taxonomy" id="1689449"/>
    <lineage>
        <taxon>Bacteria</taxon>
        <taxon>Bacillati</taxon>
        <taxon>Actinomycetota</taxon>
        <taxon>Actinomycetes</taxon>
        <taxon>Propionibacteriales</taxon>
        <taxon>Propionibacteriaceae</taxon>
        <taxon>Tessaracoccus</taxon>
    </lineage>
</organism>
<dbReference type="Gene3D" id="2.40.30.60">
    <property type="entry name" value="RimM"/>
    <property type="match status" value="1"/>
</dbReference>
<dbReference type="RefSeq" id="WP_143937914.1">
    <property type="nucleotide sequence ID" value="NZ_VKKG01000002.1"/>
</dbReference>
<dbReference type="PANTHER" id="PTHR33692:SF1">
    <property type="entry name" value="RIBOSOME MATURATION FACTOR RIMM"/>
    <property type="match status" value="1"/>
</dbReference>
<dbReference type="GO" id="GO:0043022">
    <property type="term" value="F:ribosome binding"/>
    <property type="evidence" value="ECO:0007669"/>
    <property type="project" value="InterPro"/>
</dbReference>
<sequence length="172" mass="18162">MGDVVEVIVGRVGRAHGIKGGVSVDVRTDEPGRRFVPGAKLRRGDGGELELGSVAWQRGKLVVTFVGHADRTAVEALRGVELLVDVPADEQPSESEEYFDRQLVGLRVLDAEGAEVGTVADVLHLPAQDVLQLDTPAGERLVPFVKALVPDVDLGAGTVTLAPVTGLLEDVE</sequence>
<dbReference type="OrthoDB" id="5381335at2"/>
<comment type="subcellular location">
    <subcellularLocation>
        <location evidence="5">Cytoplasm</location>
    </subcellularLocation>
</comment>
<keyword evidence="3 5" id="KW-0698">rRNA processing</keyword>
<evidence type="ECO:0000313" key="8">
    <source>
        <dbReference type="EMBL" id="TRY19022.1"/>
    </source>
</evidence>
<dbReference type="InterPro" id="IPR056792">
    <property type="entry name" value="PRC_RimM"/>
</dbReference>
<dbReference type="GO" id="GO:0006364">
    <property type="term" value="P:rRNA processing"/>
    <property type="evidence" value="ECO:0007669"/>
    <property type="project" value="UniProtKB-UniRule"/>
</dbReference>
<dbReference type="NCBIfam" id="TIGR02273">
    <property type="entry name" value="16S_RimM"/>
    <property type="match status" value="1"/>
</dbReference>
<keyword evidence="9" id="KW-1185">Reference proteome</keyword>
<evidence type="ECO:0000256" key="4">
    <source>
        <dbReference type="ARBA" id="ARBA00023186"/>
    </source>
</evidence>
<keyword evidence="2 5" id="KW-0690">Ribosome biogenesis</keyword>
<dbReference type="InterPro" id="IPR009000">
    <property type="entry name" value="Transl_B-barrel_sf"/>
</dbReference>
<dbReference type="GO" id="GO:0042274">
    <property type="term" value="P:ribosomal small subunit biogenesis"/>
    <property type="evidence" value="ECO:0007669"/>
    <property type="project" value="UniProtKB-UniRule"/>
</dbReference>
<dbReference type="HAMAP" id="MF_00014">
    <property type="entry name" value="Ribosome_mat_RimM"/>
    <property type="match status" value="1"/>
</dbReference>
<dbReference type="InterPro" id="IPR002676">
    <property type="entry name" value="RimM_N"/>
</dbReference>
<keyword evidence="4 5" id="KW-0143">Chaperone</keyword>
<reference evidence="8 9" key="1">
    <citation type="submission" date="2019-07" db="EMBL/GenBank/DDBJ databases">
        <authorList>
            <person name="Zhou L.-Y."/>
        </authorList>
    </citation>
    <scope>NUCLEOTIDE SEQUENCE [LARGE SCALE GENOMIC DNA]</scope>
    <source>
        <strain evidence="8 9">YIM 101269</strain>
    </source>
</reference>
<dbReference type="SUPFAM" id="SSF50346">
    <property type="entry name" value="PRC-barrel domain"/>
    <property type="match status" value="1"/>
</dbReference>
<proteinExistence type="inferred from homology"/>
<comment type="similarity">
    <text evidence="5">Belongs to the RimM family.</text>
</comment>
<evidence type="ECO:0000256" key="5">
    <source>
        <dbReference type="HAMAP-Rule" id="MF_00014"/>
    </source>
</evidence>
<name>A0A553K2T6_9ACTN</name>
<evidence type="ECO:0000259" key="7">
    <source>
        <dbReference type="Pfam" id="PF24986"/>
    </source>
</evidence>
<dbReference type="AlphaFoldDB" id="A0A553K2T6"/>
<comment type="domain">
    <text evidence="5">The PRC barrel domain binds ribosomal protein uS19.</text>
</comment>
<dbReference type="InterPro" id="IPR011033">
    <property type="entry name" value="PRC_barrel-like_sf"/>
</dbReference>
<evidence type="ECO:0000256" key="2">
    <source>
        <dbReference type="ARBA" id="ARBA00022517"/>
    </source>
</evidence>
<accession>A0A553K2T6</accession>
<protein>
    <recommendedName>
        <fullName evidence="5">Ribosome maturation factor RimM</fullName>
    </recommendedName>
</protein>
<dbReference type="SUPFAM" id="SSF50447">
    <property type="entry name" value="Translation proteins"/>
    <property type="match status" value="1"/>
</dbReference>
<feature type="domain" description="RimM N-terminal" evidence="6">
    <location>
        <begin position="9"/>
        <end position="85"/>
    </location>
</feature>
<evidence type="ECO:0000256" key="3">
    <source>
        <dbReference type="ARBA" id="ARBA00022552"/>
    </source>
</evidence>
<feature type="domain" description="Ribosome maturation factor RimM PRC barrel" evidence="7">
    <location>
        <begin position="102"/>
        <end position="166"/>
    </location>
</feature>
<gene>
    <name evidence="5 8" type="primary">rimM</name>
    <name evidence="8" type="ORF">FOJ82_07940</name>
</gene>
<dbReference type="Gene3D" id="2.30.30.240">
    <property type="entry name" value="PRC-barrel domain"/>
    <property type="match status" value="1"/>
</dbReference>
<comment type="caution">
    <text evidence="8">The sequence shown here is derived from an EMBL/GenBank/DDBJ whole genome shotgun (WGS) entry which is preliminary data.</text>
</comment>